<organism evidence="1 2">
    <name type="scientific">Actinoplanes regularis</name>
    <dbReference type="NCBI Taxonomy" id="52697"/>
    <lineage>
        <taxon>Bacteria</taxon>
        <taxon>Bacillati</taxon>
        <taxon>Actinomycetota</taxon>
        <taxon>Actinomycetes</taxon>
        <taxon>Micromonosporales</taxon>
        <taxon>Micromonosporaceae</taxon>
        <taxon>Actinoplanes</taxon>
    </lineage>
</organism>
<evidence type="ECO:0000313" key="1">
    <source>
        <dbReference type="EMBL" id="SNT12092.1"/>
    </source>
</evidence>
<dbReference type="Proteomes" id="UP000198415">
    <property type="component" value="Unassembled WGS sequence"/>
</dbReference>
<dbReference type="RefSeq" id="WP_089299201.1">
    <property type="nucleotide sequence ID" value="NZ_BOMU01000133.1"/>
</dbReference>
<reference evidence="1 2" key="1">
    <citation type="submission" date="2017-06" db="EMBL/GenBank/DDBJ databases">
        <authorList>
            <person name="Kim H.J."/>
            <person name="Triplett B.A."/>
        </authorList>
    </citation>
    <scope>NUCLEOTIDE SEQUENCE [LARGE SCALE GENOMIC DNA]</scope>
    <source>
        <strain evidence="1 2">DSM 43151</strain>
    </source>
</reference>
<gene>
    <name evidence="1" type="ORF">SAMN06264365_14133</name>
</gene>
<keyword evidence="2" id="KW-1185">Reference proteome</keyword>
<name>A0A239K336_9ACTN</name>
<evidence type="ECO:0000313" key="2">
    <source>
        <dbReference type="Proteomes" id="UP000198415"/>
    </source>
</evidence>
<accession>A0A239K336</accession>
<dbReference type="EMBL" id="FZNR01000041">
    <property type="protein sequence ID" value="SNT12092.1"/>
    <property type="molecule type" value="Genomic_DNA"/>
</dbReference>
<proteinExistence type="predicted"/>
<dbReference type="OrthoDB" id="4290050at2"/>
<sequence length="128" mass="13400">MLAADVIDSSAAYVDAIGVRTPLWATWLNIDSAVGYTVLASSPFDEGGNYLGDDWVDPEYEAEAAAAKKRMLAETLSGTAAATAAVAWAREGGLSPAPVAEVETALTTTEVFVGDQFFEVLNRLGINA</sequence>
<protein>
    <submittedName>
        <fullName evidence="1">Uncharacterized protein</fullName>
    </submittedName>
</protein>
<dbReference type="AlphaFoldDB" id="A0A239K336"/>